<dbReference type="Proteomes" id="UP001152484">
    <property type="component" value="Unassembled WGS sequence"/>
</dbReference>
<dbReference type="PANTHER" id="PTHR48449">
    <property type="entry name" value="DUF1985 DOMAIN-CONTAINING PROTEIN"/>
    <property type="match status" value="1"/>
</dbReference>
<protein>
    <recommendedName>
        <fullName evidence="3">DUF1985 domain-containing protein</fullName>
    </recommendedName>
</protein>
<feature type="region of interest" description="Disordered" evidence="2">
    <location>
        <begin position="378"/>
        <end position="407"/>
    </location>
</feature>
<proteinExistence type="predicted"/>
<name>A0A9P0ZTV4_CUSEU</name>
<gene>
    <name evidence="4" type="ORF">CEURO_LOCUS20562</name>
</gene>
<evidence type="ECO:0000313" key="5">
    <source>
        <dbReference type="Proteomes" id="UP001152484"/>
    </source>
</evidence>
<comment type="caution">
    <text evidence="4">The sequence shown here is derived from an EMBL/GenBank/DDBJ whole genome shotgun (WGS) entry which is preliminary data.</text>
</comment>
<dbReference type="OrthoDB" id="1750169at2759"/>
<evidence type="ECO:0000256" key="1">
    <source>
        <dbReference type="SAM" id="Coils"/>
    </source>
</evidence>
<feature type="domain" description="DUF1985" evidence="3">
    <location>
        <begin position="78"/>
        <end position="225"/>
    </location>
</feature>
<feature type="coiled-coil region" evidence="1">
    <location>
        <begin position="341"/>
        <end position="368"/>
    </location>
</feature>
<evidence type="ECO:0000256" key="2">
    <source>
        <dbReference type="SAM" id="MobiDB-lite"/>
    </source>
</evidence>
<keyword evidence="5" id="KW-1185">Reference proteome</keyword>
<keyword evidence="1" id="KW-0175">Coiled coil</keyword>
<evidence type="ECO:0000259" key="3">
    <source>
        <dbReference type="Pfam" id="PF09331"/>
    </source>
</evidence>
<evidence type="ECO:0000313" key="4">
    <source>
        <dbReference type="EMBL" id="CAH9114868.1"/>
    </source>
</evidence>
<dbReference type="AlphaFoldDB" id="A0A9P0ZTV4"/>
<accession>A0A9P0ZTV4</accession>
<reference evidence="4" key="1">
    <citation type="submission" date="2022-07" db="EMBL/GenBank/DDBJ databases">
        <authorList>
            <person name="Macas J."/>
            <person name="Novak P."/>
            <person name="Neumann P."/>
        </authorList>
    </citation>
    <scope>NUCLEOTIDE SEQUENCE</scope>
</reference>
<organism evidence="4 5">
    <name type="scientific">Cuscuta europaea</name>
    <name type="common">European dodder</name>
    <dbReference type="NCBI Taxonomy" id="41803"/>
    <lineage>
        <taxon>Eukaryota</taxon>
        <taxon>Viridiplantae</taxon>
        <taxon>Streptophyta</taxon>
        <taxon>Embryophyta</taxon>
        <taxon>Tracheophyta</taxon>
        <taxon>Spermatophyta</taxon>
        <taxon>Magnoliopsida</taxon>
        <taxon>eudicotyledons</taxon>
        <taxon>Gunneridae</taxon>
        <taxon>Pentapetalae</taxon>
        <taxon>asterids</taxon>
        <taxon>lamiids</taxon>
        <taxon>Solanales</taxon>
        <taxon>Convolvulaceae</taxon>
        <taxon>Cuscuteae</taxon>
        <taxon>Cuscuta</taxon>
        <taxon>Cuscuta subgen. Cuscuta</taxon>
    </lineage>
</organism>
<dbReference type="EMBL" id="CAMAPE010000065">
    <property type="protein sequence ID" value="CAH9114868.1"/>
    <property type="molecule type" value="Genomic_DNA"/>
</dbReference>
<dbReference type="InterPro" id="IPR015410">
    <property type="entry name" value="DUF1985"/>
</dbReference>
<dbReference type="PANTHER" id="PTHR48449:SF1">
    <property type="entry name" value="DUF1985 DOMAIN-CONTAINING PROTEIN"/>
    <property type="match status" value="1"/>
</dbReference>
<sequence length="606" mass="68746">MVRTPLSTMTERALQLQIPLSKHFPAQYSVCSDVKCASKYIHAILSKKQLEIFRQTPWGHFIDIPDIQFCGQIVHMLLLRLVKQQPDDELWFNVEGKLIEFTYNDFCRITGLPVAALRPVVAEDSDNDDEQAEEEEEPGEIANTYFHGSLDITFQMMKEKVQWLGGNKKRNGMLGVKLASLFVVENVLMGRDRTTRINRRSIQLANDFEEFKKEPWSRDAYHLLVTHLKGLLDGQPMKFLDSKANNPEYKNAKFSVYGLPLVLQVWAYEKIPKFGEHFGTRVGNREVPMLNWSCHGKFRSSKIREIVFVDELRTPPSSDAEDEDNIEVETRERVQAMCLDIDEIKSSLQRLDKKVEEELGELKHLLVQVIDTVNKALKEKGGPSAPSELEEQNEVGATDAEGEKSNAVVGEPQHLGELDKSCPDVTEHQNVCADPIVNVATEPEGENSIAVDSDAQNSEIDPVKIVVDELKWESEQSMTCHMYEECHTPTNLLMCLKEVEDDKIPALTVPFESLDWDVVGDDVGTAGVDMKAIEEASMKELRKRKRFKSKYICSPFIAPAAKRLKVGGRDGEYDSFKAWVEEIDGIEPSVLHLDIPSSYPTNRIFF</sequence>
<dbReference type="Pfam" id="PF09331">
    <property type="entry name" value="DUF1985"/>
    <property type="match status" value="1"/>
</dbReference>